<evidence type="ECO:0000313" key="1">
    <source>
        <dbReference type="EMBL" id="MFC5985968.1"/>
    </source>
</evidence>
<accession>A0ABW1ILV0</accession>
<evidence type="ECO:0000313" key="2">
    <source>
        <dbReference type="Proteomes" id="UP001596250"/>
    </source>
</evidence>
<dbReference type="EMBL" id="JBHSQV010000034">
    <property type="protein sequence ID" value="MFC5985968.1"/>
    <property type="molecule type" value="Genomic_DNA"/>
</dbReference>
<gene>
    <name evidence="1" type="ORF">ACFPXP_05920</name>
</gene>
<dbReference type="Proteomes" id="UP001596250">
    <property type="component" value="Unassembled WGS sequence"/>
</dbReference>
<dbReference type="Pfam" id="PF08812">
    <property type="entry name" value="YtxC"/>
    <property type="match status" value="1"/>
</dbReference>
<name>A0ABW1ILV0_9BACL</name>
<sequence length="300" mass="36107">MELFTFLFTEKWMDDAETFLRMAKSHFKHKYSAKEVQTQLKKYKERTEVIVKYKASEEGIESFIQRLSWCVSDYVVSRLEPYMMEQLIRLESGYEDEQDIEEMKKYSRHLLYEQGETEEDRMHALNSRKAKIAEESAEYLREHRYLHILGWIRFRAYQYRDQLKDVVEYAVDEFVMERQYQDFINLLKYFVYVQEAKIPLVHLVHKGNYDFVVLDENLEPIKAKQIESMVVEMLDQDLNYEDMIVSTLINVSPQMIYIHTKEPELQVIKTIQQIFEKRAVLCQENVLDTEPLAPKPLQLH</sequence>
<organism evidence="1 2">
    <name type="scientific">Marinicrinis lubricantis</name>
    <dbReference type="NCBI Taxonomy" id="2086470"/>
    <lineage>
        <taxon>Bacteria</taxon>
        <taxon>Bacillati</taxon>
        <taxon>Bacillota</taxon>
        <taxon>Bacilli</taxon>
        <taxon>Bacillales</taxon>
        <taxon>Paenibacillaceae</taxon>
    </lineage>
</organism>
<comment type="caution">
    <text evidence="1">The sequence shown here is derived from an EMBL/GenBank/DDBJ whole genome shotgun (WGS) entry which is preliminary data.</text>
</comment>
<protein>
    <submittedName>
        <fullName evidence="1">Sporulation protein YtxC</fullName>
    </submittedName>
</protein>
<dbReference type="InterPro" id="IPR014199">
    <property type="entry name" value="Spore_YtxC"/>
</dbReference>
<proteinExistence type="predicted"/>
<keyword evidence="2" id="KW-1185">Reference proteome</keyword>
<dbReference type="RefSeq" id="WP_379893265.1">
    <property type="nucleotide sequence ID" value="NZ_CBCSCT010000019.1"/>
</dbReference>
<reference evidence="2" key="1">
    <citation type="journal article" date="2019" name="Int. J. Syst. Evol. Microbiol.">
        <title>The Global Catalogue of Microorganisms (GCM) 10K type strain sequencing project: providing services to taxonomists for standard genome sequencing and annotation.</title>
        <authorList>
            <consortium name="The Broad Institute Genomics Platform"/>
            <consortium name="The Broad Institute Genome Sequencing Center for Infectious Disease"/>
            <person name="Wu L."/>
            <person name="Ma J."/>
        </authorList>
    </citation>
    <scope>NUCLEOTIDE SEQUENCE [LARGE SCALE GENOMIC DNA]</scope>
    <source>
        <strain evidence="2">CCM 8749</strain>
    </source>
</reference>